<feature type="region of interest" description="Disordered" evidence="1">
    <location>
        <begin position="1"/>
        <end position="24"/>
    </location>
</feature>
<dbReference type="AlphaFoldDB" id="A0ABD2NGN9"/>
<comment type="caution">
    <text evidence="2">The sequence shown here is derived from an EMBL/GenBank/DDBJ whole genome shotgun (WGS) entry which is preliminary data.</text>
</comment>
<evidence type="ECO:0000313" key="3">
    <source>
        <dbReference type="Proteomes" id="UP001516400"/>
    </source>
</evidence>
<dbReference type="Proteomes" id="UP001516400">
    <property type="component" value="Unassembled WGS sequence"/>
</dbReference>
<organism evidence="2 3">
    <name type="scientific">Cryptolaemus montrouzieri</name>
    <dbReference type="NCBI Taxonomy" id="559131"/>
    <lineage>
        <taxon>Eukaryota</taxon>
        <taxon>Metazoa</taxon>
        <taxon>Ecdysozoa</taxon>
        <taxon>Arthropoda</taxon>
        <taxon>Hexapoda</taxon>
        <taxon>Insecta</taxon>
        <taxon>Pterygota</taxon>
        <taxon>Neoptera</taxon>
        <taxon>Endopterygota</taxon>
        <taxon>Coleoptera</taxon>
        <taxon>Polyphaga</taxon>
        <taxon>Cucujiformia</taxon>
        <taxon>Coccinelloidea</taxon>
        <taxon>Coccinellidae</taxon>
        <taxon>Scymninae</taxon>
        <taxon>Scymnini</taxon>
        <taxon>Cryptolaemus</taxon>
    </lineage>
</organism>
<keyword evidence="3" id="KW-1185">Reference proteome</keyword>
<sequence length="99" mass="11883">MFQEVVARTNEKHQSQKHHYKNENKIEMQDTDIIEMRALFGPLHLTAIFKSDNDKDLDSLYATDGTGRNIFRNTMSRKRMLNFFTFRRRRNQGSCKRTR</sequence>
<reference evidence="2 3" key="1">
    <citation type="journal article" date="2021" name="BMC Biol.">
        <title>Horizontally acquired antibacterial genes associated with adaptive radiation of ladybird beetles.</title>
        <authorList>
            <person name="Li H.S."/>
            <person name="Tang X.F."/>
            <person name="Huang Y.H."/>
            <person name="Xu Z.Y."/>
            <person name="Chen M.L."/>
            <person name="Du X.Y."/>
            <person name="Qiu B.Y."/>
            <person name="Chen P.T."/>
            <person name="Zhang W."/>
            <person name="Slipinski A."/>
            <person name="Escalona H.E."/>
            <person name="Waterhouse R.M."/>
            <person name="Zwick A."/>
            <person name="Pang H."/>
        </authorList>
    </citation>
    <scope>NUCLEOTIDE SEQUENCE [LARGE SCALE GENOMIC DNA]</scope>
    <source>
        <strain evidence="2">SYSU2018</strain>
    </source>
</reference>
<dbReference type="EMBL" id="JABFTP020000103">
    <property type="protein sequence ID" value="KAL3277941.1"/>
    <property type="molecule type" value="Genomic_DNA"/>
</dbReference>
<proteinExistence type="predicted"/>
<evidence type="ECO:0000256" key="1">
    <source>
        <dbReference type="SAM" id="MobiDB-lite"/>
    </source>
</evidence>
<accession>A0ABD2NGN9</accession>
<name>A0ABD2NGN9_9CUCU</name>
<protein>
    <submittedName>
        <fullName evidence="2">Uncharacterized protein</fullName>
    </submittedName>
</protein>
<evidence type="ECO:0000313" key="2">
    <source>
        <dbReference type="EMBL" id="KAL3277941.1"/>
    </source>
</evidence>
<gene>
    <name evidence="2" type="ORF">HHI36_013282</name>
</gene>